<dbReference type="AlphaFoldDB" id="A0A182M1B7"/>
<reference evidence="2" key="2">
    <citation type="submission" date="2020-05" db="UniProtKB">
        <authorList>
            <consortium name="EnsemblMetazoa"/>
        </authorList>
    </citation>
    <scope>IDENTIFICATION</scope>
    <source>
        <strain evidence="2">A-37</strain>
    </source>
</reference>
<keyword evidence="3" id="KW-1185">Reference proteome</keyword>
<evidence type="ECO:0000313" key="2">
    <source>
        <dbReference type="EnsemblMetazoa" id="ACUA007050-PA"/>
    </source>
</evidence>
<evidence type="ECO:0000313" key="3">
    <source>
        <dbReference type="Proteomes" id="UP000075883"/>
    </source>
</evidence>
<name>A0A182M1B7_9DIPT</name>
<feature type="signal peptide" evidence="1">
    <location>
        <begin position="1"/>
        <end position="22"/>
    </location>
</feature>
<feature type="chain" id="PRO_5008127731" evidence="1">
    <location>
        <begin position="23"/>
        <end position="183"/>
    </location>
</feature>
<proteinExistence type="predicted"/>
<accession>A0A182M1B7</accession>
<dbReference type="EnsemblMetazoa" id="ACUA007050-RA">
    <property type="protein sequence ID" value="ACUA007050-PA"/>
    <property type="gene ID" value="ACUA007050"/>
</dbReference>
<reference evidence="3" key="1">
    <citation type="submission" date="2013-09" db="EMBL/GenBank/DDBJ databases">
        <title>The Genome Sequence of Anopheles culicifacies species A.</title>
        <authorList>
            <consortium name="The Broad Institute Genomics Platform"/>
            <person name="Neafsey D.E."/>
            <person name="Besansky N."/>
            <person name="Howell P."/>
            <person name="Walton C."/>
            <person name="Young S.K."/>
            <person name="Zeng Q."/>
            <person name="Gargeya S."/>
            <person name="Fitzgerald M."/>
            <person name="Haas B."/>
            <person name="Abouelleil A."/>
            <person name="Allen A.W."/>
            <person name="Alvarado L."/>
            <person name="Arachchi H.M."/>
            <person name="Berlin A.M."/>
            <person name="Chapman S.B."/>
            <person name="Gainer-Dewar J."/>
            <person name="Goldberg J."/>
            <person name="Griggs A."/>
            <person name="Gujja S."/>
            <person name="Hansen M."/>
            <person name="Howarth C."/>
            <person name="Imamovic A."/>
            <person name="Ireland A."/>
            <person name="Larimer J."/>
            <person name="McCowan C."/>
            <person name="Murphy C."/>
            <person name="Pearson M."/>
            <person name="Poon T.W."/>
            <person name="Priest M."/>
            <person name="Roberts A."/>
            <person name="Saif S."/>
            <person name="Shea T."/>
            <person name="Sisk P."/>
            <person name="Sykes S."/>
            <person name="Wortman J."/>
            <person name="Nusbaum C."/>
            <person name="Birren B."/>
        </authorList>
    </citation>
    <scope>NUCLEOTIDE SEQUENCE [LARGE SCALE GENOMIC DNA]</scope>
    <source>
        <strain evidence="3">A-37</strain>
    </source>
</reference>
<sequence>MQRSNRLLVVLLVVSCAATCYCDDVVPVTSTEDADETVTTEPSEQPFQECWCASANCPNVSSDGQGIANCNQCCAEEQLTTVLDVDEATTQQSEFTTSKFSTTTTAATTTTTTTVMPSARTHGRMVRFGGRRRMARPTTVEPQRTPTVNSRTLLNRRGLFNPELRNRYLGRFRSTTTTEPDNN</sequence>
<dbReference type="VEuPathDB" id="VectorBase:ACUA007050"/>
<keyword evidence="1" id="KW-0732">Signal</keyword>
<dbReference type="Proteomes" id="UP000075883">
    <property type="component" value="Unassembled WGS sequence"/>
</dbReference>
<protein>
    <submittedName>
        <fullName evidence="2">Uncharacterized protein</fullName>
    </submittedName>
</protein>
<organism evidence="2 3">
    <name type="scientific">Anopheles culicifacies</name>
    <dbReference type="NCBI Taxonomy" id="139723"/>
    <lineage>
        <taxon>Eukaryota</taxon>
        <taxon>Metazoa</taxon>
        <taxon>Ecdysozoa</taxon>
        <taxon>Arthropoda</taxon>
        <taxon>Hexapoda</taxon>
        <taxon>Insecta</taxon>
        <taxon>Pterygota</taxon>
        <taxon>Neoptera</taxon>
        <taxon>Endopterygota</taxon>
        <taxon>Diptera</taxon>
        <taxon>Nematocera</taxon>
        <taxon>Culicoidea</taxon>
        <taxon>Culicidae</taxon>
        <taxon>Anophelinae</taxon>
        <taxon>Anopheles</taxon>
        <taxon>culicifacies species complex</taxon>
    </lineage>
</organism>
<evidence type="ECO:0000256" key="1">
    <source>
        <dbReference type="SAM" id="SignalP"/>
    </source>
</evidence>
<dbReference type="EMBL" id="AXCM01001761">
    <property type="status" value="NOT_ANNOTATED_CDS"/>
    <property type="molecule type" value="Genomic_DNA"/>
</dbReference>